<dbReference type="GO" id="GO:0005506">
    <property type="term" value="F:iron ion binding"/>
    <property type="evidence" value="ECO:0007669"/>
    <property type="project" value="InterPro"/>
</dbReference>
<keyword evidence="1" id="KW-0812">Transmembrane</keyword>
<reference evidence="4" key="1">
    <citation type="journal article" date="2011" name="Nat. Genet.">
        <title>The Arabidopsis lyrata genome sequence and the basis of rapid genome size change.</title>
        <authorList>
            <person name="Hu T.T."/>
            <person name="Pattyn P."/>
            <person name="Bakker E.G."/>
            <person name="Cao J."/>
            <person name="Cheng J.-F."/>
            <person name="Clark R.M."/>
            <person name="Fahlgren N."/>
            <person name="Fawcett J.A."/>
            <person name="Grimwood J."/>
            <person name="Gundlach H."/>
            <person name="Haberer G."/>
            <person name="Hollister J.D."/>
            <person name="Ossowski S."/>
            <person name="Ottilar R.P."/>
            <person name="Salamov A.A."/>
            <person name="Schneeberger K."/>
            <person name="Spannagl M."/>
            <person name="Wang X."/>
            <person name="Yang L."/>
            <person name="Nasrallah M.E."/>
            <person name="Bergelson J."/>
            <person name="Carrington J.C."/>
            <person name="Gaut B.S."/>
            <person name="Schmutz J."/>
            <person name="Mayer K.F.X."/>
            <person name="Van de Peer Y."/>
            <person name="Grigoriev I.V."/>
            <person name="Nordborg M."/>
            <person name="Weigel D."/>
            <person name="Guo Y.-L."/>
        </authorList>
    </citation>
    <scope>NUCLEOTIDE SEQUENCE [LARGE SCALE GENOMIC DNA]</scope>
    <source>
        <strain evidence="4">cv. MN47</strain>
    </source>
</reference>
<dbReference type="STRING" id="81972.D7L128"/>
<evidence type="ECO:0000313" key="3">
    <source>
        <dbReference type="EMBL" id="EFH60414.1"/>
    </source>
</evidence>
<protein>
    <submittedName>
        <fullName evidence="3">Predicted protein</fullName>
    </submittedName>
</protein>
<feature type="transmembrane region" description="Helical" evidence="1">
    <location>
        <begin position="24"/>
        <end position="48"/>
    </location>
</feature>
<evidence type="ECO:0000259" key="2">
    <source>
        <dbReference type="Pfam" id="PF01592"/>
    </source>
</evidence>
<proteinExistence type="predicted"/>
<dbReference type="EMBL" id="GL348715">
    <property type="protein sequence ID" value="EFH60414.1"/>
    <property type="molecule type" value="Genomic_DNA"/>
</dbReference>
<dbReference type="GO" id="GO:0016226">
    <property type="term" value="P:iron-sulfur cluster assembly"/>
    <property type="evidence" value="ECO:0007669"/>
    <property type="project" value="InterPro"/>
</dbReference>
<keyword evidence="1" id="KW-0472">Membrane</keyword>
<dbReference type="GO" id="GO:0051536">
    <property type="term" value="F:iron-sulfur cluster binding"/>
    <property type="evidence" value="ECO:0007669"/>
    <property type="project" value="InterPro"/>
</dbReference>
<accession>D7L128</accession>
<organism evidence="4">
    <name type="scientific">Arabidopsis lyrata subsp. lyrata</name>
    <name type="common">Lyre-leaved rock-cress</name>
    <dbReference type="NCBI Taxonomy" id="81972"/>
    <lineage>
        <taxon>Eukaryota</taxon>
        <taxon>Viridiplantae</taxon>
        <taxon>Streptophyta</taxon>
        <taxon>Embryophyta</taxon>
        <taxon>Tracheophyta</taxon>
        <taxon>Spermatophyta</taxon>
        <taxon>Magnoliopsida</taxon>
        <taxon>eudicotyledons</taxon>
        <taxon>Gunneridae</taxon>
        <taxon>Pentapetalae</taxon>
        <taxon>rosids</taxon>
        <taxon>malvids</taxon>
        <taxon>Brassicales</taxon>
        <taxon>Brassicaceae</taxon>
        <taxon>Camelineae</taxon>
        <taxon>Arabidopsis</taxon>
    </lineage>
</organism>
<keyword evidence="1" id="KW-1133">Transmembrane helix</keyword>
<name>D7L128_ARALL</name>
<gene>
    <name evidence="3" type="ORF">ARALYDRAFT_343509</name>
</gene>
<feature type="domain" description="NIF system FeS cluster assembly NifU N-terminal" evidence="2">
    <location>
        <begin position="134"/>
        <end position="168"/>
    </location>
</feature>
<dbReference type="Proteomes" id="UP000008694">
    <property type="component" value="Unassembled WGS sequence"/>
</dbReference>
<evidence type="ECO:0000313" key="4">
    <source>
        <dbReference type="Proteomes" id="UP000008694"/>
    </source>
</evidence>
<dbReference type="AlphaFoldDB" id="D7L128"/>
<dbReference type="SUPFAM" id="SSF82649">
    <property type="entry name" value="SufE/NifU"/>
    <property type="match status" value="1"/>
</dbReference>
<sequence length="173" mass="19446">MVRKHGWQLPAHTLQNLVNMKSQLAVISIGFCVFFSRVIAITYGVLLVGGRFLCFLRSFCWRSYLGIRFDRCLLSCGYSCICFVCSVYCTQACGSKDHVDVVAMRAMSETLDGPSVDEKNLSLVLVIVICRFIIEEECSMFHAYIHCSMLAEDAIKSAVRDYKEKQAKANANS</sequence>
<dbReference type="InterPro" id="IPR002871">
    <property type="entry name" value="NIF_FeS_clus_asmbl_NifU_N"/>
</dbReference>
<dbReference type="Pfam" id="PF01592">
    <property type="entry name" value="NifU_N"/>
    <property type="match status" value="1"/>
</dbReference>
<evidence type="ECO:0000256" key="1">
    <source>
        <dbReference type="SAM" id="Phobius"/>
    </source>
</evidence>
<dbReference type="HOGENOM" id="CLU_1752217_0_0_1"/>
<dbReference type="Gramene" id="fgenesh1_pg.C_scaffold_3003272">
    <property type="protein sequence ID" value="fgenesh1_pg.C_scaffold_3003272"/>
    <property type="gene ID" value="fgenesh1_pg.C_scaffold_3003272"/>
</dbReference>
<dbReference type="Gene3D" id="3.90.1010.10">
    <property type="match status" value="1"/>
</dbReference>
<keyword evidence="4" id="KW-1185">Reference proteome</keyword>